<evidence type="ECO:0000256" key="1">
    <source>
        <dbReference type="SAM" id="SignalP"/>
    </source>
</evidence>
<dbReference type="EMBL" id="LR215974">
    <property type="protein sequence ID" value="VFB03525.1"/>
    <property type="molecule type" value="Genomic_DNA"/>
</dbReference>
<evidence type="ECO:0000313" key="5">
    <source>
        <dbReference type="Proteomes" id="UP000290013"/>
    </source>
</evidence>
<dbReference type="STRING" id="1141221.SAMN05216273_1205"/>
<sequence>MKIKLFFILLCFFALNAQAQEYIFGKIVGEQNLQISDVAVINIRTDERVFSNKDGHFMISGRTGDILRFVKVGFDRLDHKVNPENTKSSLNINMTRSATLIEEVEIKKGLTGDLKSDANSLNESKKVAKLKKDIALYISQKSDPRILAARPGEFVQPKGQGFSIGKVKNKWDDLDMTNYIVSALGTQYFTDLQIEQPFIHHFVNYVLQGGFERKNILKYGYMTDGDLMRFQRAVLMRIMSYKVPQAQNK</sequence>
<gene>
    <name evidence="3" type="ORF">NCTC12078_01540</name>
    <name evidence="2" type="ORF">SAMN05216273_1205</name>
</gene>
<dbReference type="SUPFAM" id="SSF49464">
    <property type="entry name" value="Carboxypeptidase regulatory domain-like"/>
    <property type="match status" value="1"/>
</dbReference>
<proteinExistence type="predicted"/>
<accession>A0A4U8WEZ4</accession>
<accession>A0A1G9S0A2</accession>
<reference evidence="3 5" key="2">
    <citation type="submission" date="2019-02" db="EMBL/GenBank/DDBJ databases">
        <authorList>
            <consortium name="Pathogen Informatics"/>
        </authorList>
    </citation>
    <scope>NUCLEOTIDE SEQUENCE [LARGE SCALE GENOMIC DNA]</scope>
    <source>
        <strain evidence="3 5">3012STDY6944375</strain>
    </source>
</reference>
<feature type="signal peptide" evidence="1">
    <location>
        <begin position="1"/>
        <end position="19"/>
    </location>
</feature>
<dbReference type="AlphaFoldDB" id="A0A1G9S0A2"/>
<evidence type="ECO:0000313" key="4">
    <source>
        <dbReference type="Proteomes" id="UP000199242"/>
    </source>
</evidence>
<feature type="chain" id="PRO_5044557537" evidence="1">
    <location>
        <begin position="20"/>
        <end position="249"/>
    </location>
</feature>
<dbReference type="OrthoDB" id="1450858at2"/>
<dbReference type="InterPro" id="IPR008969">
    <property type="entry name" value="CarboxyPept-like_regulatory"/>
</dbReference>
<reference evidence="2 4" key="1">
    <citation type="submission" date="2016-10" db="EMBL/GenBank/DDBJ databases">
        <authorList>
            <person name="Varghese N."/>
            <person name="Submissions S."/>
        </authorList>
    </citation>
    <scope>NUCLEOTIDE SEQUENCE [LARGE SCALE GENOMIC DNA]</scope>
    <source>
        <strain evidence="2 4">CGMCC 1.10941</strain>
    </source>
</reference>
<dbReference type="Proteomes" id="UP000199242">
    <property type="component" value="Unassembled WGS sequence"/>
</dbReference>
<dbReference type="EMBL" id="FNHD01000020">
    <property type="protein sequence ID" value="SDM28175.1"/>
    <property type="molecule type" value="Genomic_DNA"/>
</dbReference>
<evidence type="ECO:0000313" key="3">
    <source>
        <dbReference type="EMBL" id="VFB03525.1"/>
    </source>
</evidence>
<keyword evidence="4" id="KW-1185">Reference proteome</keyword>
<organism evidence="3 5">
    <name type="scientific">Chryseobacterium taihuense</name>
    <dbReference type="NCBI Taxonomy" id="1141221"/>
    <lineage>
        <taxon>Bacteria</taxon>
        <taxon>Pseudomonadati</taxon>
        <taxon>Bacteroidota</taxon>
        <taxon>Flavobacteriia</taxon>
        <taxon>Flavobacteriales</taxon>
        <taxon>Weeksellaceae</taxon>
        <taxon>Chryseobacterium group</taxon>
        <taxon>Chryseobacterium</taxon>
    </lineage>
</organism>
<name>A0A1G9S0A2_9FLAO</name>
<evidence type="ECO:0000313" key="2">
    <source>
        <dbReference type="EMBL" id="SDM28175.1"/>
    </source>
</evidence>
<protein>
    <submittedName>
        <fullName evidence="3">TonB-linked outer membrane protein, SusC/RagA family</fullName>
    </submittedName>
</protein>
<dbReference type="KEGG" id="ctai:NCTC12078_01540"/>
<dbReference type="RefSeq" id="WP_089745322.1">
    <property type="nucleotide sequence ID" value="NZ_FNHD01000020.1"/>
</dbReference>
<keyword evidence="1" id="KW-0732">Signal</keyword>
<dbReference type="Proteomes" id="UP000290013">
    <property type="component" value="Chromosome"/>
</dbReference>